<dbReference type="OrthoDB" id="9815825at2"/>
<dbReference type="GO" id="GO:0000166">
    <property type="term" value="F:nucleotide binding"/>
    <property type="evidence" value="ECO:0007669"/>
    <property type="project" value="InterPro"/>
</dbReference>
<dbReference type="Proteomes" id="UP000295621">
    <property type="component" value="Unassembled WGS sequence"/>
</dbReference>
<dbReference type="Pfam" id="PF01408">
    <property type="entry name" value="GFO_IDH_MocA"/>
    <property type="match status" value="1"/>
</dbReference>
<dbReference type="InterPro" id="IPR000683">
    <property type="entry name" value="Gfo/Idh/MocA-like_OxRdtase_N"/>
</dbReference>
<feature type="domain" description="Gfo/Idh/MocA-like oxidoreductase N-terminal" evidence="3">
    <location>
        <begin position="7"/>
        <end position="125"/>
    </location>
</feature>
<sequence length="341" mass="36377">MTERTIGWGVVATGAIAHNVAGDLRQLENSRLAAVSSRLLDRAGTFAREFGDAATTAYDDVRALVDDPAVDVVYVATPHAQHAPVVEQALDAGKAVLCEKAFTTSLADTARLAELARERGVFCMEAMWTRFNPLIVRLRQLVADGAIGDVRAVTADLGFVAPADRTDRLWDPALGGGVLLDVGIYPVAFAQMLLGAPTALTVTGTLNEQGVDSEAGLFLTWPDGVRAHLDVSLISPIPGSALVMGTTGRIEVPPRFHAATTMRLVHAPGRGIEESQTFEWEKEGRGYVPMLRAVAQAVRDGRTECPEMPLAHTVEIADILDQALAGLGVRYPEPAPVVSLR</sequence>
<dbReference type="InterPro" id="IPR055170">
    <property type="entry name" value="GFO_IDH_MocA-like_dom"/>
</dbReference>
<evidence type="ECO:0000259" key="4">
    <source>
        <dbReference type="Pfam" id="PF22725"/>
    </source>
</evidence>
<dbReference type="InterPro" id="IPR036291">
    <property type="entry name" value="NAD(P)-bd_dom_sf"/>
</dbReference>
<keyword evidence="6" id="KW-1185">Reference proteome</keyword>
<reference evidence="5 6" key="1">
    <citation type="submission" date="2019-02" db="EMBL/GenBank/DDBJ databases">
        <title>Draft genome sequences of novel Actinobacteria.</title>
        <authorList>
            <person name="Sahin N."/>
            <person name="Ay H."/>
            <person name="Saygin H."/>
        </authorList>
    </citation>
    <scope>NUCLEOTIDE SEQUENCE [LARGE SCALE GENOMIC DNA]</scope>
    <source>
        <strain evidence="5 6">KC603</strain>
    </source>
</reference>
<dbReference type="SUPFAM" id="SSF51735">
    <property type="entry name" value="NAD(P)-binding Rossmann-fold domains"/>
    <property type="match status" value="1"/>
</dbReference>
<dbReference type="PANTHER" id="PTHR22604">
    <property type="entry name" value="OXIDOREDUCTASES"/>
    <property type="match status" value="1"/>
</dbReference>
<evidence type="ECO:0000256" key="1">
    <source>
        <dbReference type="ARBA" id="ARBA00010928"/>
    </source>
</evidence>
<name>A0A4R4RRV0_9ACTN</name>
<organism evidence="5 6">
    <name type="scientific">Jiangella ureilytica</name>
    <dbReference type="NCBI Taxonomy" id="2530374"/>
    <lineage>
        <taxon>Bacteria</taxon>
        <taxon>Bacillati</taxon>
        <taxon>Actinomycetota</taxon>
        <taxon>Actinomycetes</taxon>
        <taxon>Jiangellales</taxon>
        <taxon>Jiangellaceae</taxon>
        <taxon>Jiangella</taxon>
    </lineage>
</organism>
<dbReference type="EMBL" id="SMKL01000016">
    <property type="protein sequence ID" value="TDC52304.1"/>
    <property type="molecule type" value="Genomic_DNA"/>
</dbReference>
<dbReference type="PANTHER" id="PTHR22604:SF105">
    <property type="entry name" value="TRANS-1,2-DIHYDROBENZENE-1,2-DIOL DEHYDROGENASE"/>
    <property type="match status" value="1"/>
</dbReference>
<dbReference type="Gene3D" id="3.40.50.720">
    <property type="entry name" value="NAD(P)-binding Rossmann-like Domain"/>
    <property type="match status" value="1"/>
</dbReference>
<proteinExistence type="inferred from homology"/>
<dbReference type="AlphaFoldDB" id="A0A4R4RRV0"/>
<feature type="domain" description="GFO/IDH/MocA-like oxidoreductase" evidence="4">
    <location>
        <begin position="136"/>
        <end position="251"/>
    </location>
</feature>
<evidence type="ECO:0000256" key="2">
    <source>
        <dbReference type="ARBA" id="ARBA00023002"/>
    </source>
</evidence>
<accession>A0A4R4RRV0</accession>
<protein>
    <submittedName>
        <fullName evidence="5">Gfo/Idh/MocA family oxidoreductase</fullName>
    </submittedName>
</protein>
<dbReference type="RefSeq" id="WP_131981708.1">
    <property type="nucleotide sequence ID" value="NZ_SMKL01000016.1"/>
</dbReference>
<gene>
    <name evidence="5" type="ORF">E1212_09650</name>
</gene>
<evidence type="ECO:0000313" key="5">
    <source>
        <dbReference type="EMBL" id="TDC52304.1"/>
    </source>
</evidence>
<evidence type="ECO:0000313" key="6">
    <source>
        <dbReference type="Proteomes" id="UP000295621"/>
    </source>
</evidence>
<keyword evidence="2" id="KW-0560">Oxidoreductase</keyword>
<comment type="similarity">
    <text evidence="1">Belongs to the Gfo/Idh/MocA family.</text>
</comment>
<dbReference type="Gene3D" id="3.30.360.10">
    <property type="entry name" value="Dihydrodipicolinate Reductase, domain 2"/>
    <property type="match status" value="1"/>
</dbReference>
<dbReference type="Pfam" id="PF22725">
    <property type="entry name" value="GFO_IDH_MocA_C3"/>
    <property type="match status" value="1"/>
</dbReference>
<comment type="caution">
    <text evidence="5">The sequence shown here is derived from an EMBL/GenBank/DDBJ whole genome shotgun (WGS) entry which is preliminary data.</text>
</comment>
<dbReference type="SUPFAM" id="SSF55347">
    <property type="entry name" value="Glyceraldehyde-3-phosphate dehydrogenase-like, C-terminal domain"/>
    <property type="match status" value="1"/>
</dbReference>
<dbReference type="GO" id="GO:0016491">
    <property type="term" value="F:oxidoreductase activity"/>
    <property type="evidence" value="ECO:0007669"/>
    <property type="project" value="UniProtKB-KW"/>
</dbReference>
<evidence type="ECO:0000259" key="3">
    <source>
        <dbReference type="Pfam" id="PF01408"/>
    </source>
</evidence>
<dbReference type="InterPro" id="IPR050984">
    <property type="entry name" value="Gfo/Idh/MocA_domain"/>
</dbReference>